<accession>A0A1Y1KZP0</accession>
<evidence type="ECO:0000256" key="5">
    <source>
        <dbReference type="ARBA" id="ARBA00023136"/>
    </source>
</evidence>
<feature type="transmembrane region" description="Helical" evidence="6">
    <location>
        <begin position="316"/>
        <end position="342"/>
    </location>
</feature>
<sequence>MTTVKYSLILLFLIKLPFTCGRIHQLEVENDSRRYIGLSTFGFYNGGKLDVQLQNFKAEPFEENAIFGFSVDRTLNDATSPYLDSHPDRCLLEDPVHSEHEAAVIYFIMNLKDKVLYVNCSPEWKSVHIYGSSKEIPMPSVKQALVGSGNILMQTRRKRSTGDESVVTASSCNKLRLPISIRHDGKGPPSFNTSFVMRILSSAEEGLYNLYFYNCPNYNTKQVNVHFRIQITEENVGNFLSAGEMQLPALYCTMAILFLLSGAFWVFLLRQSKHPVFKIHYLMATLVFLKALSLAFHGMNYHFIERSGVHLSTWAVLYYIAHLLKGTLLFVILLLIGTGWTFIKHILAPRDKRLFMVVIPLQVLANVAEIILEESEEGAREHRTWRDIFILVDLLCCGCILFPVVWSIRHLQQASVTIGKVATSLRKLKLFQHFYIMIVCYIYFTRIVVYLLRITVPFQYGWLDEMFREMATYVFFVLTGYTFRPASQNPYFAVPDDDAEESLVITESGLTEDLKDIRHKSTSNMTEVTQKEIEALLDPREGSHDYD</sequence>
<dbReference type="PANTHER" id="PTHR21229">
    <property type="entry name" value="LUNG SEVEN TRANSMEMBRANE RECEPTOR"/>
    <property type="match status" value="1"/>
</dbReference>
<organism evidence="9">
    <name type="scientific">Photinus pyralis</name>
    <name type="common">Common eastern firefly</name>
    <name type="synonym">Lampyris pyralis</name>
    <dbReference type="NCBI Taxonomy" id="7054"/>
    <lineage>
        <taxon>Eukaryota</taxon>
        <taxon>Metazoa</taxon>
        <taxon>Ecdysozoa</taxon>
        <taxon>Arthropoda</taxon>
        <taxon>Hexapoda</taxon>
        <taxon>Insecta</taxon>
        <taxon>Pterygota</taxon>
        <taxon>Neoptera</taxon>
        <taxon>Endopterygota</taxon>
        <taxon>Coleoptera</taxon>
        <taxon>Polyphaga</taxon>
        <taxon>Elateriformia</taxon>
        <taxon>Elateroidea</taxon>
        <taxon>Lampyridae</taxon>
        <taxon>Lampyrinae</taxon>
        <taxon>Photinus</taxon>
    </lineage>
</organism>
<keyword evidence="5 6" id="KW-0472">Membrane</keyword>
<feature type="domain" description="GOST seven transmembrane" evidence="8">
    <location>
        <begin position="248"/>
        <end position="490"/>
    </location>
</feature>
<comment type="subcellular location">
    <subcellularLocation>
        <location evidence="1">Membrane</location>
        <topology evidence="1">Multi-pass membrane protein</topology>
    </subcellularLocation>
</comment>
<feature type="transmembrane region" description="Helical" evidence="6">
    <location>
        <begin position="281"/>
        <end position="304"/>
    </location>
</feature>
<name>A0A1Y1KZP0_PHOPY</name>
<dbReference type="EMBL" id="GEZM01071150">
    <property type="protein sequence ID" value="JAV66008.1"/>
    <property type="molecule type" value="Transcribed_RNA"/>
</dbReference>
<evidence type="ECO:0000256" key="4">
    <source>
        <dbReference type="ARBA" id="ARBA00022989"/>
    </source>
</evidence>
<evidence type="ECO:0000256" key="2">
    <source>
        <dbReference type="ARBA" id="ARBA00022692"/>
    </source>
</evidence>
<dbReference type="InterPro" id="IPR009637">
    <property type="entry name" value="GPR107/GPR108-like"/>
</dbReference>
<feature type="signal peptide" evidence="7">
    <location>
        <begin position="1"/>
        <end position="21"/>
    </location>
</feature>
<evidence type="ECO:0000259" key="8">
    <source>
        <dbReference type="Pfam" id="PF06814"/>
    </source>
</evidence>
<evidence type="ECO:0000256" key="1">
    <source>
        <dbReference type="ARBA" id="ARBA00004141"/>
    </source>
</evidence>
<evidence type="ECO:0000256" key="3">
    <source>
        <dbReference type="ARBA" id="ARBA00022729"/>
    </source>
</evidence>
<reference evidence="9" key="1">
    <citation type="journal article" date="2016" name="Sci. Rep.">
        <title>Molecular characterization of firefly nuptial gifts: a multi-omics approach sheds light on postcopulatory sexual selection.</title>
        <authorList>
            <person name="Al-Wathiqui N."/>
            <person name="Fallon T.R."/>
            <person name="South A."/>
            <person name="Weng J.K."/>
            <person name="Lewis S.M."/>
        </authorList>
    </citation>
    <scope>NUCLEOTIDE SEQUENCE</scope>
</reference>
<feature type="transmembrane region" description="Helical" evidence="6">
    <location>
        <begin position="434"/>
        <end position="454"/>
    </location>
</feature>
<dbReference type="GO" id="GO:0016020">
    <property type="term" value="C:membrane"/>
    <property type="evidence" value="ECO:0007669"/>
    <property type="project" value="UniProtKB-SubCell"/>
</dbReference>
<feature type="chain" id="PRO_5012259866" description="GOST seven transmembrane domain-containing protein" evidence="7">
    <location>
        <begin position="22"/>
        <end position="547"/>
    </location>
</feature>
<feature type="transmembrane region" description="Helical" evidence="6">
    <location>
        <begin position="248"/>
        <end position="269"/>
    </location>
</feature>
<evidence type="ECO:0000256" key="7">
    <source>
        <dbReference type="SAM" id="SignalP"/>
    </source>
</evidence>
<dbReference type="GO" id="GO:0005794">
    <property type="term" value="C:Golgi apparatus"/>
    <property type="evidence" value="ECO:0007669"/>
    <property type="project" value="TreeGrafter"/>
</dbReference>
<feature type="transmembrane region" description="Helical" evidence="6">
    <location>
        <begin position="388"/>
        <end position="408"/>
    </location>
</feature>
<proteinExistence type="predicted"/>
<evidence type="ECO:0000256" key="6">
    <source>
        <dbReference type="SAM" id="Phobius"/>
    </source>
</evidence>
<dbReference type="Pfam" id="PF06814">
    <property type="entry name" value="GOST_TM"/>
    <property type="match status" value="1"/>
</dbReference>
<dbReference type="PANTHER" id="PTHR21229:SF2">
    <property type="entry name" value="RE59932P"/>
    <property type="match status" value="1"/>
</dbReference>
<dbReference type="InterPro" id="IPR053937">
    <property type="entry name" value="GOST_TM"/>
</dbReference>
<keyword evidence="4 6" id="KW-1133">Transmembrane helix</keyword>
<dbReference type="AlphaFoldDB" id="A0A1Y1KZP0"/>
<protein>
    <recommendedName>
        <fullName evidence="8">GOST seven transmembrane domain-containing protein</fullName>
    </recommendedName>
</protein>
<evidence type="ECO:0000313" key="9">
    <source>
        <dbReference type="EMBL" id="JAV66008.1"/>
    </source>
</evidence>
<keyword evidence="2 6" id="KW-0812">Transmembrane</keyword>
<keyword evidence="3 7" id="KW-0732">Signal</keyword>